<gene>
    <name evidence="1" type="ORF">Afe05nite_66940</name>
</gene>
<comment type="caution">
    <text evidence="1">The sequence shown here is derived from an EMBL/GenBank/DDBJ whole genome shotgun (WGS) entry which is preliminary data.</text>
</comment>
<dbReference type="SUPFAM" id="SSF141694">
    <property type="entry name" value="AF2212/PG0164-like"/>
    <property type="match status" value="1"/>
</dbReference>
<dbReference type="Pfam" id="PF08922">
    <property type="entry name" value="DUF1905"/>
    <property type="match status" value="1"/>
</dbReference>
<proteinExistence type="predicted"/>
<dbReference type="InterPro" id="IPR037079">
    <property type="entry name" value="AF2212/PG0164-like_sf"/>
</dbReference>
<sequence>MEMEFSGEVWFWRGPAPWHFVTVPEPQCQAIADASAVLTYGWGMIPVTARIGGTDWVTSLWPKDGRYIVPVKTKVRQAERIELGDQVTVRLTI</sequence>
<keyword evidence="2" id="KW-1185">Reference proteome</keyword>
<organism evidence="1 2">
    <name type="scientific">Paractinoplanes ferrugineus</name>
    <dbReference type="NCBI Taxonomy" id="113564"/>
    <lineage>
        <taxon>Bacteria</taxon>
        <taxon>Bacillati</taxon>
        <taxon>Actinomycetota</taxon>
        <taxon>Actinomycetes</taxon>
        <taxon>Micromonosporales</taxon>
        <taxon>Micromonosporaceae</taxon>
        <taxon>Paractinoplanes</taxon>
    </lineage>
</organism>
<name>A0A919MHE1_9ACTN</name>
<dbReference type="InterPro" id="IPR015018">
    <property type="entry name" value="DUF1905"/>
</dbReference>
<dbReference type="RefSeq" id="WP_203821244.1">
    <property type="nucleotide sequence ID" value="NZ_BAAABP010000009.1"/>
</dbReference>
<accession>A0A919MHE1</accession>
<evidence type="ECO:0000313" key="2">
    <source>
        <dbReference type="Proteomes" id="UP000598174"/>
    </source>
</evidence>
<protein>
    <recommendedName>
        <fullName evidence="3">DUF1905 domain-containing protein</fullName>
    </recommendedName>
</protein>
<dbReference type="EMBL" id="BOMM01000059">
    <property type="protein sequence ID" value="GIE14854.1"/>
    <property type="molecule type" value="Genomic_DNA"/>
</dbReference>
<dbReference type="AlphaFoldDB" id="A0A919MHE1"/>
<evidence type="ECO:0008006" key="3">
    <source>
        <dbReference type="Google" id="ProtNLM"/>
    </source>
</evidence>
<dbReference type="Proteomes" id="UP000598174">
    <property type="component" value="Unassembled WGS sequence"/>
</dbReference>
<reference evidence="1" key="1">
    <citation type="submission" date="2021-01" db="EMBL/GenBank/DDBJ databases">
        <title>Whole genome shotgun sequence of Actinoplanes ferrugineus NBRC 15555.</title>
        <authorList>
            <person name="Komaki H."/>
            <person name="Tamura T."/>
        </authorList>
    </citation>
    <scope>NUCLEOTIDE SEQUENCE</scope>
    <source>
        <strain evidence="1">NBRC 15555</strain>
    </source>
</reference>
<dbReference type="Gene3D" id="2.40.30.100">
    <property type="entry name" value="AF2212/PG0164-like"/>
    <property type="match status" value="1"/>
</dbReference>
<evidence type="ECO:0000313" key="1">
    <source>
        <dbReference type="EMBL" id="GIE14854.1"/>
    </source>
</evidence>